<dbReference type="RefSeq" id="WP_322446709.1">
    <property type="nucleotide sequence ID" value="NZ_JAXOFX010000006.1"/>
</dbReference>
<keyword evidence="1" id="KW-0255">Endonuclease</keyword>
<sequence>MKPVYLQELKKYHPTEFKELLGLTDDEYKITIQELQAKRILKVAKDGRYVLQFVGMLLCFKKLFFCIPKYIKKSDSTETMKQLLTLFREYSKREKLDQDEMESFGGQESLSTFNLLSVIMFLLNDYLENDLYQNDKNVYILNGDNGEIDWNKTIHDQYAIINDGQPIYVDYYVNSVINDENDYFRLLHMHVLTACSRILEETELGEYLGFPPVMFDVDEGVFGSKEIVLSRIESELSVQFVNRKQMVLKAIAAFVSHDRMLETNESIEFYGTRNFEVVWEKICGFVLDNQYDNVKQYIDKPIWTPVGKDGHAAETLKPDVISMFMRNHKKYFMISDAKYYNIQLTENTLHGNPGVGDVTKQYLYQLAFKKYMELENVEVVHNVLLFPSEQESIEYLGEVSIEFLKALQLGDIMLVKLPVVRVFQMYIHYERMELGTFGMYLDGKRPVHEYVN</sequence>
<protein>
    <submittedName>
        <fullName evidence="1">LlaJI family restriction endonuclease</fullName>
        <ecNumber evidence="1">3.1.21.-</ecNumber>
    </submittedName>
</protein>
<keyword evidence="2" id="KW-1185">Reference proteome</keyword>
<gene>
    <name evidence="1" type="ORF">SM124_11745</name>
</gene>
<dbReference type="GO" id="GO:0016787">
    <property type="term" value="F:hydrolase activity"/>
    <property type="evidence" value="ECO:0007669"/>
    <property type="project" value="UniProtKB-KW"/>
</dbReference>
<keyword evidence="1" id="KW-0378">Hydrolase</keyword>
<name>A0ABU5IZ56_9BACI</name>
<evidence type="ECO:0000313" key="1">
    <source>
        <dbReference type="EMBL" id="MDZ5472421.1"/>
    </source>
</evidence>
<dbReference type="EMBL" id="JAXOFX010000006">
    <property type="protein sequence ID" value="MDZ5472421.1"/>
    <property type="molecule type" value="Genomic_DNA"/>
</dbReference>
<proteinExistence type="predicted"/>
<reference evidence="1 2" key="1">
    <citation type="submission" date="2023-11" db="EMBL/GenBank/DDBJ databases">
        <title>Bacillus jintuensis, isolated from a mudflat on the Beibu Gulf coast.</title>
        <authorList>
            <person name="Li M."/>
        </authorList>
    </citation>
    <scope>NUCLEOTIDE SEQUENCE [LARGE SCALE GENOMIC DNA]</scope>
    <source>
        <strain evidence="1 2">31A1R</strain>
    </source>
</reference>
<dbReference type="InterPro" id="IPR018579">
    <property type="entry name" value="Restrct_endonuc_II_LlaJI"/>
</dbReference>
<dbReference type="EC" id="3.1.21.-" evidence="1"/>
<dbReference type="GO" id="GO:0004519">
    <property type="term" value="F:endonuclease activity"/>
    <property type="evidence" value="ECO:0007669"/>
    <property type="project" value="UniProtKB-KW"/>
</dbReference>
<organism evidence="1 2">
    <name type="scientific">Robertmurraya mangrovi</name>
    <dbReference type="NCBI Taxonomy" id="3098077"/>
    <lineage>
        <taxon>Bacteria</taxon>
        <taxon>Bacillati</taxon>
        <taxon>Bacillota</taxon>
        <taxon>Bacilli</taxon>
        <taxon>Bacillales</taxon>
        <taxon>Bacillaceae</taxon>
        <taxon>Robertmurraya</taxon>
    </lineage>
</organism>
<dbReference type="Proteomes" id="UP001290455">
    <property type="component" value="Unassembled WGS sequence"/>
</dbReference>
<accession>A0ABU5IZ56</accession>
<dbReference type="Pfam" id="PF09563">
    <property type="entry name" value="RE_LlaJI"/>
    <property type="match status" value="1"/>
</dbReference>
<keyword evidence="1" id="KW-0540">Nuclease</keyword>
<evidence type="ECO:0000313" key="2">
    <source>
        <dbReference type="Proteomes" id="UP001290455"/>
    </source>
</evidence>
<comment type="caution">
    <text evidence="1">The sequence shown here is derived from an EMBL/GenBank/DDBJ whole genome shotgun (WGS) entry which is preliminary data.</text>
</comment>